<dbReference type="NCBIfam" id="TIGR01300">
    <property type="entry name" value="CPA3_mnhG_phaG"/>
    <property type="match status" value="1"/>
</dbReference>
<keyword evidence="2" id="KW-0812">Transmembrane</keyword>
<sequence length="138" mass="15035">MRGDAEMDLVLDVIGSILLLVGCLMSFAAGLGLVRLPDVLTRMHAATKPQVLGLLCVLLAVVIMNRAWELFPLAMLGWVFMLLTAPVNAHMVGRASYRSKHVKEEGVTKDELALALKGNTPVETRVEQIADDPDVQSR</sequence>
<evidence type="ECO:0000256" key="1">
    <source>
        <dbReference type="ARBA" id="ARBA00008404"/>
    </source>
</evidence>
<dbReference type="InterPro" id="IPR005133">
    <property type="entry name" value="PhaG_MnhG_YufB"/>
</dbReference>
<reference evidence="3 4" key="1">
    <citation type="submission" date="2020-02" db="EMBL/GenBank/DDBJ databases">
        <authorList>
            <person name="Sun Q."/>
        </authorList>
    </citation>
    <scope>NUCLEOTIDE SEQUENCE [LARGE SCALE GENOMIC DNA]</scope>
    <source>
        <strain evidence="3 4">YIM 13062</strain>
    </source>
</reference>
<name>A0A846U4A2_9MICC</name>
<dbReference type="GO" id="GO:0015385">
    <property type="term" value="F:sodium:proton antiporter activity"/>
    <property type="evidence" value="ECO:0007669"/>
    <property type="project" value="TreeGrafter"/>
</dbReference>
<dbReference type="NCBIfam" id="NF009314">
    <property type="entry name" value="PRK12674.1-2"/>
    <property type="match status" value="1"/>
</dbReference>
<comment type="similarity">
    <text evidence="1">Belongs to the CPA3 antiporters (TC 2.A.63) subunit G family.</text>
</comment>
<dbReference type="EMBL" id="JAAVUN010000001">
    <property type="protein sequence ID" value="NKE08576.1"/>
    <property type="molecule type" value="Genomic_DNA"/>
</dbReference>
<keyword evidence="4" id="KW-1185">Reference proteome</keyword>
<comment type="caution">
    <text evidence="3">The sequence shown here is derived from an EMBL/GenBank/DDBJ whole genome shotgun (WGS) entry which is preliminary data.</text>
</comment>
<dbReference type="PROSITE" id="PS51257">
    <property type="entry name" value="PROKAR_LIPOPROTEIN"/>
    <property type="match status" value="1"/>
</dbReference>
<dbReference type="PANTHER" id="PTHR34703">
    <property type="entry name" value="ANTIPORTER SUBUNIT MNHG2-RELATED"/>
    <property type="match status" value="1"/>
</dbReference>
<accession>A0A846U4A2</accession>
<organism evidence="3 4">
    <name type="scientific">Kocuria subflava</name>
    <dbReference type="NCBI Taxonomy" id="1736139"/>
    <lineage>
        <taxon>Bacteria</taxon>
        <taxon>Bacillati</taxon>
        <taxon>Actinomycetota</taxon>
        <taxon>Actinomycetes</taxon>
        <taxon>Micrococcales</taxon>
        <taxon>Micrococcaceae</taxon>
        <taxon>Kocuria</taxon>
    </lineage>
</organism>
<proteinExistence type="inferred from homology"/>
<feature type="transmembrane region" description="Helical" evidence="2">
    <location>
        <begin position="70"/>
        <end position="93"/>
    </location>
</feature>
<dbReference type="Pfam" id="PF03334">
    <property type="entry name" value="PhaG_MnhG_YufB"/>
    <property type="match status" value="1"/>
</dbReference>
<evidence type="ECO:0000256" key="2">
    <source>
        <dbReference type="SAM" id="Phobius"/>
    </source>
</evidence>
<dbReference type="PANTHER" id="PTHR34703:SF1">
    <property type="entry name" value="ANTIPORTER SUBUNIT MNHG2-RELATED"/>
    <property type="match status" value="1"/>
</dbReference>
<keyword evidence="2" id="KW-0472">Membrane</keyword>
<gene>
    <name evidence="3" type="ORF">GTW58_01165</name>
</gene>
<dbReference type="AlphaFoldDB" id="A0A846U4A2"/>
<dbReference type="Proteomes" id="UP000521379">
    <property type="component" value="Unassembled WGS sequence"/>
</dbReference>
<feature type="transmembrane region" description="Helical" evidence="2">
    <location>
        <begin position="46"/>
        <end position="64"/>
    </location>
</feature>
<keyword evidence="2" id="KW-1133">Transmembrane helix</keyword>
<protein>
    <submittedName>
        <fullName evidence="3">Monovalent cation/H(+) antiporter subunit G</fullName>
    </submittedName>
</protein>
<feature type="transmembrane region" description="Helical" evidence="2">
    <location>
        <begin position="13"/>
        <end position="34"/>
    </location>
</feature>
<evidence type="ECO:0000313" key="3">
    <source>
        <dbReference type="EMBL" id="NKE08576.1"/>
    </source>
</evidence>
<evidence type="ECO:0000313" key="4">
    <source>
        <dbReference type="Proteomes" id="UP000521379"/>
    </source>
</evidence>